<keyword evidence="3" id="KW-0143">Chaperone</keyword>
<reference evidence="5" key="1">
    <citation type="submission" date="2018-05" db="EMBL/GenBank/DDBJ databases">
        <authorList>
            <person name="Liu B.-T."/>
        </authorList>
    </citation>
    <scope>NUCLEOTIDE SEQUENCE [LARGE SCALE GENOMIC DNA]</scope>
    <source>
        <strain evidence="5">WD6-1</strain>
    </source>
</reference>
<dbReference type="AlphaFoldDB" id="A0A2U2BRP5"/>
<dbReference type="RefSeq" id="WP_109253395.1">
    <property type="nucleotide sequence ID" value="NZ_QEXV01000005.1"/>
</dbReference>
<sequence length="246" mass="26226">MSMSKAKPEKPELPERFYETAGVARAPEGWTVTLDGRPVKTPARNALAAPAEALAEAMAAEWDAQDDVIDPFAMPLTRLAHVAIDRMGEARAAAAAEIARYASTDLLSHRAEEAELAARQAEAWDPYLAWAATALDAELKHAASLLALEQPPEAIQALHARATALDDWRLTGLASAVPLTGSAVLGFALLEAEATGEDVFAAATLDETFQAERWGEDAEAAEAAAARKRDLLACERLFRLLDAAEG</sequence>
<dbReference type="OrthoDB" id="9797825at2"/>
<dbReference type="GO" id="GO:0043461">
    <property type="term" value="P:proton-transporting ATP synthase complex assembly"/>
    <property type="evidence" value="ECO:0007669"/>
    <property type="project" value="InterPro"/>
</dbReference>
<dbReference type="SUPFAM" id="SSF160909">
    <property type="entry name" value="ATP12-like"/>
    <property type="match status" value="1"/>
</dbReference>
<dbReference type="InterPro" id="IPR042272">
    <property type="entry name" value="ATP12_ATP_synth-F1-assembly_N"/>
</dbReference>
<name>A0A2U2BRP5_9PROT</name>
<keyword evidence="5" id="KW-1185">Reference proteome</keyword>
<evidence type="ECO:0000313" key="5">
    <source>
        <dbReference type="Proteomes" id="UP000245168"/>
    </source>
</evidence>
<dbReference type="PANTHER" id="PTHR21013:SF10">
    <property type="entry name" value="ATP SYNTHASE MITOCHONDRIAL F1 COMPLEX ASSEMBLY FACTOR 2"/>
    <property type="match status" value="1"/>
</dbReference>
<keyword evidence="2" id="KW-0809">Transit peptide</keyword>
<gene>
    <name evidence="4" type="ORF">DDZ18_10705</name>
</gene>
<dbReference type="Gene3D" id="3.30.2180.10">
    <property type="entry name" value="ATP12-like"/>
    <property type="match status" value="1"/>
</dbReference>
<evidence type="ECO:0000256" key="2">
    <source>
        <dbReference type="ARBA" id="ARBA00022946"/>
    </source>
</evidence>
<dbReference type="Pfam" id="PF07542">
    <property type="entry name" value="ATP12"/>
    <property type="match status" value="1"/>
</dbReference>
<dbReference type="Proteomes" id="UP000245168">
    <property type="component" value="Unassembled WGS sequence"/>
</dbReference>
<evidence type="ECO:0008006" key="6">
    <source>
        <dbReference type="Google" id="ProtNLM"/>
    </source>
</evidence>
<evidence type="ECO:0000313" key="4">
    <source>
        <dbReference type="EMBL" id="PWE16672.1"/>
    </source>
</evidence>
<dbReference type="EMBL" id="QEXV01000005">
    <property type="protein sequence ID" value="PWE16672.1"/>
    <property type="molecule type" value="Genomic_DNA"/>
</dbReference>
<accession>A0A2U2BRP5</accession>
<dbReference type="PANTHER" id="PTHR21013">
    <property type="entry name" value="ATP SYNTHASE MITOCHONDRIAL F1 COMPLEX ASSEMBLY FACTOR 2/ATP12 PROTEIN, MITOCHONDRIAL PRECURSOR"/>
    <property type="match status" value="1"/>
</dbReference>
<proteinExistence type="inferred from homology"/>
<comment type="similarity">
    <text evidence="1">Belongs to the ATP12 family.</text>
</comment>
<dbReference type="InterPro" id="IPR011419">
    <property type="entry name" value="ATP12_ATP_synth-F1-assembly"/>
</dbReference>
<dbReference type="InterPro" id="IPR023335">
    <property type="entry name" value="ATP12_ortho_dom_sf"/>
</dbReference>
<organism evidence="4 5">
    <name type="scientific">Marinicauda salina</name>
    <dbReference type="NCBI Taxonomy" id="2135793"/>
    <lineage>
        <taxon>Bacteria</taxon>
        <taxon>Pseudomonadati</taxon>
        <taxon>Pseudomonadota</taxon>
        <taxon>Alphaproteobacteria</taxon>
        <taxon>Maricaulales</taxon>
        <taxon>Maricaulaceae</taxon>
        <taxon>Marinicauda</taxon>
    </lineage>
</organism>
<evidence type="ECO:0000256" key="1">
    <source>
        <dbReference type="ARBA" id="ARBA00008231"/>
    </source>
</evidence>
<protein>
    <recommendedName>
        <fullName evidence="6">ATPase</fullName>
    </recommendedName>
</protein>
<evidence type="ECO:0000256" key="3">
    <source>
        <dbReference type="ARBA" id="ARBA00023186"/>
    </source>
</evidence>
<comment type="caution">
    <text evidence="4">The sequence shown here is derived from an EMBL/GenBank/DDBJ whole genome shotgun (WGS) entry which is preliminary data.</text>
</comment>
<dbReference type="Gene3D" id="1.10.3580.10">
    <property type="entry name" value="ATP12 ATPase"/>
    <property type="match status" value="1"/>
</dbReference>